<proteinExistence type="inferred from homology"/>
<dbReference type="GO" id="GO:0043093">
    <property type="term" value="P:FtsZ-dependent cytokinesis"/>
    <property type="evidence" value="ECO:0007669"/>
    <property type="project" value="UniProtKB-UniRule"/>
</dbReference>
<evidence type="ECO:0000256" key="2">
    <source>
        <dbReference type="ARBA" id="ARBA00022475"/>
    </source>
</evidence>
<keyword evidence="2 8" id="KW-1003">Cell membrane</keyword>
<name>A0A545TDI8_9GAMM</name>
<accession>A0A545TDI8</accession>
<comment type="subcellular location">
    <subcellularLocation>
        <location evidence="8">Cell inner membrane</location>
        <topology evidence="8">Single-pass type II membrane protein</topology>
    </subcellularLocation>
    <subcellularLocation>
        <location evidence="1">Cell membrane</location>
        <topology evidence="1">Single-pass type II membrane protein</topology>
    </subcellularLocation>
    <text evidence="8">Localizes to the division septum where it forms a ring structure.</text>
</comment>
<dbReference type="GO" id="GO:0032153">
    <property type="term" value="C:cell division site"/>
    <property type="evidence" value="ECO:0007669"/>
    <property type="project" value="UniProtKB-UniRule"/>
</dbReference>
<sequence length="112" mass="12657">MKNNKQKKSVEQPPSLLMAIVNDLLIRHWLVSGLALLLVISSMQLAKTSHQARKLTAEFQKLRKTEQDQQVAFESLRLELTTLSEADRISSLAKKELGMVEVTTKNEKVISL</sequence>
<gene>
    <name evidence="8 10" type="primary">ftsL</name>
    <name evidence="10" type="ORF">FLL45_10085</name>
</gene>
<keyword evidence="5 8" id="KW-1133">Transmembrane helix</keyword>
<evidence type="ECO:0000313" key="10">
    <source>
        <dbReference type="EMBL" id="TQV75275.1"/>
    </source>
</evidence>
<comment type="caution">
    <text evidence="10">The sequence shown here is derived from an EMBL/GenBank/DDBJ whole genome shotgun (WGS) entry which is preliminary data.</text>
</comment>
<evidence type="ECO:0000256" key="3">
    <source>
        <dbReference type="ARBA" id="ARBA00022618"/>
    </source>
</evidence>
<feature type="transmembrane region" description="Helical" evidence="8">
    <location>
        <begin position="26"/>
        <end position="46"/>
    </location>
</feature>
<dbReference type="GO" id="GO:0005886">
    <property type="term" value="C:plasma membrane"/>
    <property type="evidence" value="ECO:0007669"/>
    <property type="project" value="UniProtKB-SubCell"/>
</dbReference>
<comment type="similarity">
    <text evidence="8">Belongs to the FtsL family.</text>
</comment>
<evidence type="ECO:0000256" key="7">
    <source>
        <dbReference type="ARBA" id="ARBA00023306"/>
    </source>
</evidence>
<evidence type="ECO:0000256" key="6">
    <source>
        <dbReference type="ARBA" id="ARBA00023136"/>
    </source>
</evidence>
<keyword evidence="3 8" id="KW-0132">Cell division</keyword>
<comment type="subunit">
    <text evidence="8">Part of a complex composed of FtsB, FtsL and FtsQ.</text>
</comment>
<dbReference type="EMBL" id="VIKR01000002">
    <property type="protein sequence ID" value="TQV75275.1"/>
    <property type="molecule type" value="Genomic_DNA"/>
</dbReference>
<dbReference type="RefSeq" id="WP_142941891.1">
    <property type="nucleotide sequence ID" value="NZ_VIKR01000002.1"/>
</dbReference>
<protein>
    <recommendedName>
        <fullName evidence="8 9">Cell division protein FtsL</fullName>
    </recommendedName>
</protein>
<dbReference type="Proteomes" id="UP000317839">
    <property type="component" value="Unassembled WGS sequence"/>
</dbReference>
<evidence type="ECO:0000256" key="4">
    <source>
        <dbReference type="ARBA" id="ARBA00022692"/>
    </source>
</evidence>
<evidence type="ECO:0000313" key="11">
    <source>
        <dbReference type="Proteomes" id="UP000317839"/>
    </source>
</evidence>
<comment type="function">
    <text evidence="8">Essential cell division protein. May link together the upstream cell division proteins, which are predominantly cytoplasmic, with the downstream cell division proteins, which are predominantly periplasmic.</text>
</comment>
<dbReference type="NCBIfam" id="TIGR02209">
    <property type="entry name" value="ftsL_broad"/>
    <property type="match status" value="1"/>
</dbReference>
<dbReference type="PANTHER" id="PTHR37479">
    <property type="entry name" value="CELL DIVISION PROTEIN FTSL"/>
    <property type="match status" value="1"/>
</dbReference>
<reference evidence="10 11" key="1">
    <citation type="submission" date="2019-06" db="EMBL/GenBank/DDBJ databases">
        <title>Draft genome of Aliikangiella marina GYP-15.</title>
        <authorList>
            <person name="Wang G."/>
        </authorList>
    </citation>
    <scope>NUCLEOTIDE SEQUENCE [LARGE SCALE GENOMIC DNA]</scope>
    <source>
        <strain evidence="10 11">GYP-15</strain>
    </source>
</reference>
<evidence type="ECO:0000256" key="1">
    <source>
        <dbReference type="ARBA" id="ARBA00004401"/>
    </source>
</evidence>
<evidence type="ECO:0000256" key="9">
    <source>
        <dbReference type="NCBIfam" id="TIGR02209"/>
    </source>
</evidence>
<keyword evidence="11" id="KW-1185">Reference proteome</keyword>
<dbReference type="InterPro" id="IPR011922">
    <property type="entry name" value="Cell_div_FtsL"/>
</dbReference>
<keyword evidence="7 8" id="KW-0131">Cell cycle</keyword>
<evidence type="ECO:0000256" key="8">
    <source>
        <dbReference type="HAMAP-Rule" id="MF_00910"/>
    </source>
</evidence>
<keyword evidence="8" id="KW-0997">Cell inner membrane</keyword>
<dbReference type="OrthoDB" id="9879454at2"/>
<dbReference type="Pfam" id="PF04999">
    <property type="entry name" value="FtsL"/>
    <property type="match status" value="1"/>
</dbReference>
<keyword evidence="4 8" id="KW-0812">Transmembrane</keyword>
<dbReference type="HAMAP" id="MF_00910">
    <property type="entry name" value="FtsL"/>
    <property type="match status" value="1"/>
</dbReference>
<dbReference type="PANTHER" id="PTHR37479:SF1">
    <property type="entry name" value="CELL DIVISION PROTEIN FTSL"/>
    <property type="match status" value="1"/>
</dbReference>
<dbReference type="AlphaFoldDB" id="A0A545TDI8"/>
<keyword evidence="6 8" id="KW-0472">Membrane</keyword>
<evidence type="ECO:0000256" key="5">
    <source>
        <dbReference type="ARBA" id="ARBA00022989"/>
    </source>
</evidence>
<organism evidence="10 11">
    <name type="scientific">Aliikangiella marina</name>
    <dbReference type="NCBI Taxonomy" id="1712262"/>
    <lineage>
        <taxon>Bacteria</taxon>
        <taxon>Pseudomonadati</taxon>
        <taxon>Pseudomonadota</taxon>
        <taxon>Gammaproteobacteria</taxon>
        <taxon>Oceanospirillales</taxon>
        <taxon>Pleioneaceae</taxon>
        <taxon>Aliikangiella</taxon>
    </lineage>
</organism>